<accession>A0A4Y2VAL1</accession>
<gene>
    <name evidence="2" type="ORF">AVEN_38206_1</name>
</gene>
<dbReference type="OrthoDB" id="75807at2759"/>
<dbReference type="EMBL" id="BGPR01045398">
    <property type="protein sequence ID" value="GBO22303.1"/>
    <property type="molecule type" value="Genomic_DNA"/>
</dbReference>
<proteinExistence type="predicted"/>
<reference evidence="2 3" key="1">
    <citation type="journal article" date="2019" name="Sci. Rep.">
        <title>Orb-weaving spider Araneus ventricosus genome elucidates the spidroin gene catalogue.</title>
        <authorList>
            <person name="Kono N."/>
            <person name="Nakamura H."/>
            <person name="Ohtoshi R."/>
            <person name="Moran D.A.P."/>
            <person name="Shinohara A."/>
            <person name="Yoshida Y."/>
            <person name="Fujiwara M."/>
            <person name="Mori M."/>
            <person name="Tomita M."/>
            <person name="Arakawa K."/>
        </authorList>
    </citation>
    <scope>NUCLEOTIDE SEQUENCE [LARGE SCALE GENOMIC DNA]</scope>
</reference>
<dbReference type="Proteomes" id="UP000499080">
    <property type="component" value="Unassembled WGS sequence"/>
</dbReference>
<keyword evidence="3" id="KW-1185">Reference proteome</keyword>
<dbReference type="PANTHER" id="PTHR46599">
    <property type="entry name" value="PIGGYBAC TRANSPOSABLE ELEMENT-DERIVED PROTEIN 4"/>
    <property type="match status" value="1"/>
</dbReference>
<dbReference type="InterPro" id="IPR029526">
    <property type="entry name" value="PGBD"/>
</dbReference>
<evidence type="ECO:0000313" key="3">
    <source>
        <dbReference type="Proteomes" id="UP000499080"/>
    </source>
</evidence>
<name>A0A4Y2VAL1_ARAVE</name>
<dbReference type="PANTHER" id="PTHR46599:SF3">
    <property type="entry name" value="PIGGYBAC TRANSPOSABLE ELEMENT-DERIVED PROTEIN 4"/>
    <property type="match status" value="1"/>
</dbReference>
<evidence type="ECO:0000259" key="1">
    <source>
        <dbReference type="Pfam" id="PF13843"/>
    </source>
</evidence>
<dbReference type="AlphaFoldDB" id="A0A4Y2VAL1"/>
<evidence type="ECO:0000313" key="2">
    <source>
        <dbReference type="EMBL" id="GBO22303.1"/>
    </source>
</evidence>
<comment type="caution">
    <text evidence="2">The sequence shown here is derived from an EMBL/GenBank/DDBJ whole genome shotgun (WGS) entry which is preliminary data.</text>
</comment>
<feature type="domain" description="PiggyBac transposable element-derived protein" evidence="1">
    <location>
        <begin position="9"/>
        <end position="83"/>
    </location>
</feature>
<organism evidence="2 3">
    <name type="scientific">Araneus ventricosus</name>
    <name type="common">Orbweaver spider</name>
    <name type="synonym">Epeira ventricosa</name>
    <dbReference type="NCBI Taxonomy" id="182803"/>
    <lineage>
        <taxon>Eukaryota</taxon>
        <taxon>Metazoa</taxon>
        <taxon>Ecdysozoa</taxon>
        <taxon>Arthropoda</taxon>
        <taxon>Chelicerata</taxon>
        <taxon>Arachnida</taxon>
        <taxon>Araneae</taxon>
        <taxon>Araneomorphae</taxon>
        <taxon>Entelegynae</taxon>
        <taxon>Araneoidea</taxon>
        <taxon>Araneidae</taxon>
        <taxon>Araneus</taxon>
    </lineage>
</organism>
<protein>
    <recommendedName>
        <fullName evidence="1">PiggyBac transposable element-derived protein domain-containing protein</fullName>
    </recommendedName>
</protein>
<dbReference type="Pfam" id="PF13843">
    <property type="entry name" value="DDE_Tnp_1_7"/>
    <property type="match status" value="1"/>
</dbReference>
<sequence>MMCEKIRENTNKYAGFVKSATLDKWEPIGDIKWLWKPFEDIEELFSFIATILIMGIAKLPRIKDFWPSNPMLGNDKVKRTFARDSEEPNLTCTAWYEKKERKRCEERIASVKLRIIGNVCCVTCPKAIAVYDKYMCAVDLADQYRKYYDIASKSRKWWIYMFIFKIAPCSEPLNSKSSGACCTT</sequence>